<dbReference type="Gene3D" id="3.50.50.60">
    <property type="entry name" value="FAD/NAD(P)-binding domain"/>
    <property type="match status" value="2"/>
</dbReference>
<dbReference type="EC" id="1.8.1.9" evidence="3"/>
<keyword evidence="3" id="KW-0274">FAD</keyword>
<evidence type="ECO:0000256" key="2">
    <source>
        <dbReference type="ARBA" id="ARBA00023002"/>
    </source>
</evidence>
<name>A0ABS9MTM7_9BURK</name>
<dbReference type="SUPFAM" id="SSF51905">
    <property type="entry name" value="FAD/NAD(P)-binding domain"/>
    <property type="match status" value="1"/>
</dbReference>
<dbReference type="PANTHER" id="PTHR48105">
    <property type="entry name" value="THIOREDOXIN REDUCTASE 1-RELATED-RELATED"/>
    <property type="match status" value="1"/>
</dbReference>
<evidence type="ECO:0000313" key="6">
    <source>
        <dbReference type="Proteomes" id="UP001297600"/>
    </source>
</evidence>
<reference evidence="5 6" key="1">
    <citation type="submission" date="2022-02" db="EMBL/GenBank/DDBJ databases">
        <title>Mesosutterella porci, a novel member of the family Sutterellaceae from pig feces.</title>
        <authorList>
            <person name="Wylensek D."/>
            <person name="Clavel T."/>
        </authorList>
    </citation>
    <scope>NUCLEOTIDE SEQUENCE [LARGE SCALE GENOMIC DNA]</scope>
    <source>
        <strain evidence="6">oilRF-744-wt-GAM-9</strain>
    </source>
</reference>
<keyword evidence="2 3" id="KW-0560">Oxidoreductase</keyword>
<comment type="subunit">
    <text evidence="3">Homodimer.</text>
</comment>
<dbReference type="PRINTS" id="PR00368">
    <property type="entry name" value="FADPNR"/>
</dbReference>
<evidence type="ECO:0000313" key="5">
    <source>
        <dbReference type="EMBL" id="MCG5031949.1"/>
    </source>
</evidence>
<feature type="domain" description="FAD/NAD(P)-binding" evidence="4">
    <location>
        <begin position="9"/>
        <end position="299"/>
    </location>
</feature>
<keyword evidence="6" id="KW-1185">Reference proteome</keyword>
<comment type="similarity">
    <text evidence="3">Belongs to the class-II pyridine nucleotide-disulfide oxidoreductase family.</text>
</comment>
<dbReference type="InterPro" id="IPR036188">
    <property type="entry name" value="FAD/NAD-bd_sf"/>
</dbReference>
<dbReference type="InterPro" id="IPR023753">
    <property type="entry name" value="FAD/NAD-binding_dom"/>
</dbReference>
<accession>A0ABS9MTM7</accession>
<organism evidence="5 6">
    <name type="scientific">Mesosutterella porci</name>
    <dbReference type="NCBI Taxonomy" id="2915351"/>
    <lineage>
        <taxon>Bacteria</taxon>
        <taxon>Pseudomonadati</taxon>
        <taxon>Pseudomonadota</taxon>
        <taxon>Betaproteobacteria</taxon>
        <taxon>Burkholderiales</taxon>
        <taxon>Sutterellaceae</taxon>
        <taxon>Mesosutterella</taxon>
    </lineage>
</organism>
<sequence length="317" mass="33198">MSGIEHSPVLILGSGPAGWTAAIYSARAGLSPTLITGMEEGGQLTTTSEVDNWPGAINGIMGPQLVADMASHAKRFGTRVVNDVITSVDFSSRPFRLTGTRGVYTADSVIIATGASARYLGIPSETAYKGRGVSACATCDGFFYRKKTVAVVGGGAAAIEEALYLANIASKVHLIHRRNTFRAEPIEVNRVKEAAESGRIVIHTPRVVDEVLGDATGVTGLRLKNPETSETEELPVDGVFIAIGHTPNTGVFGDALELDRGYIVTGRYGRGDTATSVPGVFAAGDVQDPVYAQAITSAGTGCKAALDAQKWLEENSN</sequence>
<dbReference type="InterPro" id="IPR005982">
    <property type="entry name" value="Thioredox_Rdtase"/>
</dbReference>
<evidence type="ECO:0000256" key="3">
    <source>
        <dbReference type="RuleBase" id="RU003880"/>
    </source>
</evidence>
<dbReference type="Proteomes" id="UP001297600">
    <property type="component" value="Unassembled WGS sequence"/>
</dbReference>
<dbReference type="PRINTS" id="PR00469">
    <property type="entry name" value="PNDRDTASEII"/>
</dbReference>
<comment type="catalytic activity">
    <reaction evidence="3">
        <text>[thioredoxin]-dithiol + NADP(+) = [thioredoxin]-disulfide + NADPH + H(+)</text>
        <dbReference type="Rhea" id="RHEA:20345"/>
        <dbReference type="Rhea" id="RHEA-COMP:10698"/>
        <dbReference type="Rhea" id="RHEA-COMP:10700"/>
        <dbReference type="ChEBI" id="CHEBI:15378"/>
        <dbReference type="ChEBI" id="CHEBI:29950"/>
        <dbReference type="ChEBI" id="CHEBI:50058"/>
        <dbReference type="ChEBI" id="CHEBI:57783"/>
        <dbReference type="ChEBI" id="CHEBI:58349"/>
        <dbReference type="EC" id="1.8.1.9"/>
    </reaction>
</comment>
<proteinExistence type="inferred from homology"/>
<dbReference type="EMBL" id="JAKNCT010000017">
    <property type="protein sequence ID" value="MCG5031949.1"/>
    <property type="molecule type" value="Genomic_DNA"/>
</dbReference>
<keyword evidence="3" id="KW-0676">Redox-active center</keyword>
<dbReference type="RefSeq" id="WP_237980639.1">
    <property type="nucleotide sequence ID" value="NZ_JAKNCT010000017.1"/>
</dbReference>
<keyword evidence="1 3" id="KW-0285">Flavoprotein</keyword>
<comment type="cofactor">
    <cofactor evidence="3">
        <name>FAD</name>
        <dbReference type="ChEBI" id="CHEBI:57692"/>
    </cofactor>
</comment>
<gene>
    <name evidence="5" type="primary">trxB</name>
    <name evidence="5" type="ORF">MAF45_10935</name>
</gene>
<evidence type="ECO:0000259" key="4">
    <source>
        <dbReference type="Pfam" id="PF07992"/>
    </source>
</evidence>
<evidence type="ECO:0000256" key="1">
    <source>
        <dbReference type="ARBA" id="ARBA00022630"/>
    </source>
</evidence>
<dbReference type="GO" id="GO:0004791">
    <property type="term" value="F:thioredoxin-disulfide reductase (NADPH) activity"/>
    <property type="evidence" value="ECO:0007669"/>
    <property type="project" value="UniProtKB-EC"/>
</dbReference>
<dbReference type="NCBIfam" id="TIGR01292">
    <property type="entry name" value="TRX_reduct"/>
    <property type="match status" value="1"/>
</dbReference>
<dbReference type="Pfam" id="PF07992">
    <property type="entry name" value="Pyr_redox_2"/>
    <property type="match status" value="1"/>
</dbReference>
<dbReference type="InterPro" id="IPR050097">
    <property type="entry name" value="Ferredoxin-NADP_redctase_2"/>
</dbReference>
<comment type="caution">
    <text evidence="5">The sequence shown here is derived from an EMBL/GenBank/DDBJ whole genome shotgun (WGS) entry which is preliminary data.</text>
</comment>
<protein>
    <recommendedName>
        <fullName evidence="3">Thioredoxin reductase</fullName>
        <ecNumber evidence="3">1.8.1.9</ecNumber>
    </recommendedName>
</protein>